<evidence type="ECO:0000313" key="1">
    <source>
        <dbReference type="EMBL" id="AMJ79847.1"/>
    </source>
</evidence>
<accession>A0AAC8XM22</accession>
<sequence length="138" mass="15448">MLSRINHRIYAFPTVLFLFLTLVFVSAGVSIQSEERAARVSKANTVAEQVKISLEVFSTERIQALHNVMRNWPTFEPNQVDWFNAQALSLMGMQKGYSSLAFVNAKGNIEWIATPNSGVKTRLDNRLVGHPAGDKLLN</sequence>
<dbReference type="EMBL" id="CP013928">
    <property type="protein sequence ID" value="AMJ79847.1"/>
    <property type="molecule type" value="Genomic_DNA"/>
</dbReference>
<gene>
    <name evidence="1" type="ORF">AV942_16905</name>
</gene>
<organism evidence="1 2">
    <name type="scientific">Alteromonas mediterranea</name>
    <dbReference type="NCBI Taxonomy" id="314275"/>
    <lineage>
        <taxon>Bacteria</taxon>
        <taxon>Pseudomonadati</taxon>
        <taxon>Pseudomonadota</taxon>
        <taxon>Gammaproteobacteria</taxon>
        <taxon>Alteromonadales</taxon>
        <taxon>Alteromonadaceae</taxon>
        <taxon>Alteromonas/Salinimonas group</taxon>
        <taxon>Alteromonas</taxon>
    </lineage>
</organism>
<dbReference type="RefSeq" id="WP_015068108.1">
    <property type="nucleotide sequence ID" value="NZ_CAXGIV010000005.1"/>
</dbReference>
<proteinExistence type="predicted"/>
<dbReference type="Proteomes" id="UP000061468">
    <property type="component" value="Chromosome"/>
</dbReference>
<dbReference type="AlphaFoldDB" id="A0AAC8XM22"/>
<reference evidence="1 2" key="1">
    <citation type="submission" date="2015-12" db="EMBL/GenBank/DDBJ databases">
        <title>Intraspecies pangenome expansion in the marine bacterium Alteromonas.</title>
        <authorList>
            <person name="Lopez-Perez M."/>
            <person name="Rodriguez-Valera F."/>
        </authorList>
    </citation>
    <scope>NUCLEOTIDE SEQUENCE [LARGE SCALE GENOMIC DNA]</scope>
    <source>
        <strain evidence="1 2">UM8</strain>
    </source>
</reference>
<evidence type="ECO:0000313" key="2">
    <source>
        <dbReference type="Proteomes" id="UP000061468"/>
    </source>
</evidence>
<protein>
    <submittedName>
        <fullName evidence="1">Uncharacterized protein</fullName>
    </submittedName>
</protein>
<name>A0AAC8XM22_9ALTE</name>